<dbReference type="Proteomes" id="UP001497480">
    <property type="component" value="Unassembled WGS sequence"/>
</dbReference>
<comment type="caution">
    <text evidence="2">The sequence shown here is derived from an EMBL/GenBank/DDBJ whole genome shotgun (WGS) entry which is preliminary data.</text>
</comment>
<proteinExistence type="predicted"/>
<organism evidence="2 3">
    <name type="scientific">Lupinus luteus</name>
    <name type="common">European yellow lupine</name>
    <dbReference type="NCBI Taxonomy" id="3873"/>
    <lineage>
        <taxon>Eukaryota</taxon>
        <taxon>Viridiplantae</taxon>
        <taxon>Streptophyta</taxon>
        <taxon>Embryophyta</taxon>
        <taxon>Tracheophyta</taxon>
        <taxon>Spermatophyta</taxon>
        <taxon>Magnoliopsida</taxon>
        <taxon>eudicotyledons</taxon>
        <taxon>Gunneridae</taxon>
        <taxon>Pentapetalae</taxon>
        <taxon>rosids</taxon>
        <taxon>fabids</taxon>
        <taxon>Fabales</taxon>
        <taxon>Fabaceae</taxon>
        <taxon>Papilionoideae</taxon>
        <taxon>50 kb inversion clade</taxon>
        <taxon>genistoids sensu lato</taxon>
        <taxon>core genistoids</taxon>
        <taxon>Genisteae</taxon>
        <taxon>Lupinus</taxon>
    </lineage>
</organism>
<name>A0AAV1WSZ8_LUPLU</name>
<feature type="compositionally biased region" description="Polar residues" evidence="1">
    <location>
        <begin position="1"/>
        <end position="19"/>
    </location>
</feature>
<gene>
    <name evidence="2" type="ORF">LLUT_LOCUS13520</name>
</gene>
<evidence type="ECO:0000256" key="1">
    <source>
        <dbReference type="SAM" id="MobiDB-lite"/>
    </source>
</evidence>
<feature type="compositionally biased region" description="Low complexity" evidence="1">
    <location>
        <begin position="46"/>
        <end position="56"/>
    </location>
</feature>
<evidence type="ECO:0000313" key="3">
    <source>
        <dbReference type="Proteomes" id="UP001497480"/>
    </source>
</evidence>
<evidence type="ECO:0000313" key="2">
    <source>
        <dbReference type="EMBL" id="CAL0312460.1"/>
    </source>
</evidence>
<feature type="compositionally biased region" description="Basic residues" evidence="1">
    <location>
        <begin position="24"/>
        <end position="43"/>
    </location>
</feature>
<sequence length="179" mass="19423">MNCVSNHENMMNKSDSPFQDKNAPKNHHQNQREKRSKGRRSAKLKGSTSGSSSHGVLSDALAMDSVPFSKSITSHLLSTIKQPVPLPIPNVLQQKKTMQFKLLALDLTSSLVEFALLPVMQPEGLPYGVVDDCAPSMALVRYAPKPQLGSGNCGVTSMIAAAAKPYNINKSLADRSGWY</sequence>
<feature type="region of interest" description="Disordered" evidence="1">
    <location>
        <begin position="1"/>
        <end position="56"/>
    </location>
</feature>
<accession>A0AAV1WSZ8</accession>
<keyword evidence="3" id="KW-1185">Reference proteome</keyword>
<dbReference type="AlphaFoldDB" id="A0AAV1WSZ8"/>
<reference evidence="2 3" key="1">
    <citation type="submission" date="2024-03" db="EMBL/GenBank/DDBJ databases">
        <authorList>
            <person name="Martinez-Hernandez J."/>
        </authorList>
    </citation>
    <scope>NUCLEOTIDE SEQUENCE [LARGE SCALE GENOMIC DNA]</scope>
</reference>
<dbReference type="EMBL" id="CAXHTB010000009">
    <property type="protein sequence ID" value="CAL0312460.1"/>
    <property type="molecule type" value="Genomic_DNA"/>
</dbReference>
<protein>
    <submittedName>
        <fullName evidence="2">Uncharacterized protein</fullName>
    </submittedName>
</protein>